<keyword evidence="2 3" id="KW-0040">ANK repeat</keyword>
<reference evidence="7" key="2">
    <citation type="submission" date="2024-10" db="UniProtKB">
        <authorList>
            <consortium name="EnsemblProtists"/>
        </authorList>
    </citation>
    <scope>IDENTIFICATION</scope>
</reference>
<dbReference type="Gene3D" id="3.30.40.10">
    <property type="entry name" value="Zinc/RING finger domain, C3HC4 (zinc finger)"/>
    <property type="match status" value="1"/>
</dbReference>
<evidence type="ECO:0000313" key="8">
    <source>
        <dbReference type="Proteomes" id="UP000013827"/>
    </source>
</evidence>
<dbReference type="Pfam" id="PF13920">
    <property type="entry name" value="zf-C3HC4_3"/>
    <property type="match status" value="1"/>
</dbReference>
<evidence type="ECO:0000256" key="3">
    <source>
        <dbReference type="PROSITE-ProRule" id="PRU00023"/>
    </source>
</evidence>
<reference evidence="8" key="1">
    <citation type="journal article" date="2013" name="Nature">
        <title>Pan genome of the phytoplankton Emiliania underpins its global distribution.</title>
        <authorList>
            <person name="Read B.A."/>
            <person name="Kegel J."/>
            <person name="Klute M.J."/>
            <person name="Kuo A."/>
            <person name="Lefebvre S.C."/>
            <person name="Maumus F."/>
            <person name="Mayer C."/>
            <person name="Miller J."/>
            <person name="Monier A."/>
            <person name="Salamov A."/>
            <person name="Young J."/>
            <person name="Aguilar M."/>
            <person name="Claverie J.M."/>
            <person name="Frickenhaus S."/>
            <person name="Gonzalez K."/>
            <person name="Herman E.K."/>
            <person name="Lin Y.C."/>
            <person name="Napier J."/>
            <person name="Ogata H."/>
            <person name="Sarno A.F."/>
            <person name="Shmutz J."/>
            <person name="Schroeder D."/>
            <person name="de Vargas C."/>
            <person name="Verret F."/>
            <person name="von Dassow P."/>
            <person name="Valentin K."/>
            <person name="Van de Peer Y."/>
            <person name="Wheeler G."/>
            <person name="Dacks J.B."/>
            <person name="Delwiche C.F."/>
            <person name="Dyhrman S.T."/>
            <person name="Glockner G."/>
            <person name="John U."/>
            <person name="Richards T."/>
            <person name="Worden A.Z."/>
            <person name="Zhang X."/>
            <person name="Grigoriev I.V."/>
            <person name="Allen A.E."/>
            <person name="Bidle K."/>
            <person name="Borodovsky M."/>
            <person name="Bowler C."/>
            <person name="Brownlee C."/>
            <person name="Cock J.M."/>
            <person name="Elias M."/>
            <person name="Gladyshev V.N."/>
            <person name="Groth M."/>
            <person name="Guda C."/>
            <person name="Hadaegh A."/>
            <person name="Iglesias-Rodriguez M.D."/>
            <person name="Jenkins J."/>
            <person name="Jones B.M."/>
            <person name="Lawson T."/>
            <person name="Leese F."/>
            <person name="Lindquist E."/>
            <person name="Lobanov A."/>
            <person name="Lomsadze A."/>
            <person name="Malik S.B."/>
            <person name="Marsh M.E."/>
            <person name="Mackinder L."/>
            <person name="Mock T."/>
            <person name="Mueller-Roeber B."/>
            <person name="Pagarete A."/>
            <person name="Parker M."/>
            <person name="Probert I."/>
            <person name="Quesneville H."/>
            <person name="Raines C."/>
            <person name="Rensing S.A."/>
            <person name="Riano-Pachon D.M."/>
            <person name="Richier S."/>
            <person name="Rokitta S."/>
            <person name="Shiraiwa Y."/>
            <person name="Soanes D.M."/>
            <person name="van der Giezen M."/>
            <person name="Wahlund T.M."/>
            <person name="Williams B."/>
            <person name="Wilson W."/>
            <person name="Wolfe G."/>
            <person name="Wurch L.L."/>
        </authorList>
    </citation>
    <scope>NUCLEOTIDE SEQUENCE</scope>
</reference>
<evidence type="ECO:0000256" key="1">
    <source>
        <dbReference type="ARBA" id="ARBA00022737"/>
    </source>
</evidence>
<dbReference type="SUPFAM" id="SSF48403">
    <property type="entry name" value="Ankyrin repeat"/>
    <property type="match status" value="1"/>
</dbReference>
<evidence type="ECO:0000256" key="4">
    <source>
        <dbReference type="PROSITE-ProRule" id="PRU00175"/>
    </source>
</evidence>
<dbReference type="OMA" id="FGHTEIC"/>
<feature type="compositionally biased region" description="Basic residues" evidence="5">
    <location>
        <begin position="176"/>
        <end position="185"/>
    </location>
</feature>
<dbReference type="PANTHER" id="PTHR24198">
    <property type="entry name" value="ANKYRIN REPEAT AND PROTEIN KINASE DOMAIN-CONTAINING PROTEIN"/>
    <property type="match status" value="1"/>
</dbReference>
<dbReference type="PROSITE" id="PS50297">
    <property type="entry name" value="ANK_REP_REGION"/>
    <property type="match status" value="1"/>
</dbReference>
<dbReference type="SUPFAM" id="SSF57850">
    <property type="entry name" value="RING/U-box"/>
    <property type="match status" value="1"/>
</dbReference>
<dbReference type="Gene3D" id="1.25.40.20">
    <property type="entry name" value="Ankyrin repeat-containing domain"/>
    <property type="match status" value="2"/>
</dbReference>
<keyword evidence="8" id="KW-1185">Reference proteome</keyword>
<evidence type="ECO:0000313" key="7">
    <source>
        <dbReference type="EnsemblProtists" id="EOD22948"/>
    </source>
</evidence>
<dbReference type="STRING" id="2903.R1CJB8"/>
<dbReference type="PANTHER" id="PTHR24198:SF165">
    <property type="entry name" value="ANKYRIN REPEAT-CONTAINING PROTEIN-RELATED"/>
    <property type="match status" value="1"/>
</dbReference>
<dbReference type="InterPro" id="IPR013083">
    <property type="entry name" value="Znf_RING/FYVE/PHD"/>
</dbReference>
<feature type="repeat" description="ANK" evidence="3">
    <location>
        <begin position="74"/>
        <end position="99"/>
    </location>
</feature>
<keyword evidence="4" id="KW-0479">Metal-binding</keyword>
<protein>
    <recommendedName>
        <fullName evidence="6">RING-type domain-containing protein</fullName>
    </recommendedName>
</protein>
<dbReference type="RefSeq" id="XP_005775377.1">
    <property type="nucleotide sequence ID" value="XM_005775320.1"/>
</dbReference>
<evidence type="ECO:0000256" key="5">
    <source>
        <dbReference type="SAM" id="MobiDB-lite"/>
    </source>
</evidence>
<dbReference type="PaxDb" id="2903-EOD22948"/>
<dbReference type="eggNOG" id="KOG1101">
    <property type="taxonomic scope" value="Eukaryota"/>
</dbReference>
<evidence type="ECO:0000259" key="6">
    <source>
        <dbReference type="PROSITE" id="PS50089"/>
    </source>
</evidence>
<keyword evidence="4" id="KW-0862">Zinc</keyword>
<dbReference type="GO" id="GO:0008270">
    <property type="term" value="F:zinc ion binding"/>
    <property type="evidence" value="ECO:0007669"/>
    <property type="project" value="UniProtKB-KW"/>
</dbReference>
<proteinExistence type="predicted"/>
<feature type="region of interest" description="Disordered" evidence="5">
    <location>
        <begin position="166"/>
        <end position="200"/>
    </location>
</feature>
<evidence type="ECO:0000256" key="2">
    <source>
        <dbReference type="ARBA" id="ARBA00023043"/>
    </source>
</evidence>
<dbReference type="InterPro" id="IPR002110">
    <property type="entry name" value="Ankyrin_rpt"/>
</dbReference>
<dbReference type="SMART" id="SM00248">
    <property type="entry name" value="ANK"/>
    <property type="match status" value="3"/>
</dbReference>
<dbReference type="GeneID" id="17268495"/>
<dbReference type="AlphaFoldDB" id="A0A0D3JHG3"/>
<dbReference type="Pfam" id="PF12796">
    <property type="entry name" value="Ank_2"/>
    <property type="match status" value="2"/>
</dbReference>
<name>A0A0D3JHG3_EMIH1</name>
<dbReference type="HOGENOM" id="CLU_1095951_0_0_1"/>
<feature type="domain" description="RING-type" evidence="6">
    <location>
        <begin position="207"/>
        <end position="242"/>
    </location>
</feature>
<organism evidence="7 8">
    <name type="scientific">Emiliania huxleyi (strain CCMP1516)</name>
    <dbReference type="NCBI Taxonomy" id="280463"/>
    <lineage>
        <taxon>Eukaryota</taxon>
        <taxon>Haptista</taxon>
        <taxon>Haptophyta</taxon>
        <taxon>Prymnesiophyceae</taxon>
        <taxon>Isochrysidales</taxon>
        <taxon>Noelaerhabdaceae</taxon>
        <taxon>Emiliania</taxon>
    </lineage>
</organism>
<dbReference type="EnsemblProtists" id="EOD22948">
    <property type="protein sequence ID" value="EOD22948"/>
    <property type="gene ID" value="EMIHUDRAFT_95548"/>
</dbReference>
<dbReference type="InterPro" id="IPR001841">
    <property type="entry name" value="Znf_RING"/>
</dbReference>
<dbReference type="PROSITE" id="PS50089">
    <property type="entry name" value="ZF_RING_2"/>
    <property type="match status" value="1"/>
</dbReference>
<dbReference type="KEGG" id="ehx:EMIHUDRAFT_95548"/>
<dbReference type="PROSITE" id="PS50088">
    <property type="entry name" value="ANK_REPEAT"/>
    <property type="match status" value="1"/>
</dbReference>
<accession>A0A0D3JHG3</accession>
<dbReference type="InterPro" id="IPR036770">
    <property type="entry name" value="Ankyrin_rpt-contain_sf"/>
</dbReference>
<keyword evidence="4" id="KW-0863">Zinc-finger</keyword>
<sequence>MVSQECADSHLRCARLLIEHGADVDLPVHEDGSTPLIAACCLGANAFVNMLLEARANVAASLHNLTASDGQTFNGQTALMVAAEQAEFRVVQTLLEAGAAHASVTSHGWTALSFASAAGNTPAARRCVTLLREARRDAGRLAAPPTAEAAAAADAMAALLLAEEEGPAPVPNASKRSQKKKKTRKASSTPADMAPEASPRDGGAGLCVVCMDTPSCMAFVPCGHVCSCGKCASSLASCPICRKTIASRLRIYPS</sequence>
<dbReference type="Proteomes" id="UP000013827">
    <property type="component" value="Unassembled WGS sequence"/>
</dbReference>
<keyword evidence="1" id="KW-0677">Repeat</keyword>
<dbReference type="eggNOG" id="KOG0504">
    <property type="taxonomic scope" value="Eukaryota"/>
</dbReference>